<dbReference type="InterPro" id="IPR051791">
    <property type="entry name" value="Pra-immunoreactive"/>
</dbReference>
<organism evidence="8 9">
    <name type="scientific">Hymenobacter psychrotolerans DSM 18569</name>
    <dbReference type="NCBI Taxonomy" id="1121959"/>
    <lineage>
        <taxon>Bacteria</taxon>
        <taxon>Pseudomonadati</taxon>
        <taxon>Bacteroidota</taxon>
        <taxon>Cytophagia</taxon>
        <taxon>Cytophagales</taxon>
        <taxon>Hymenobacteraceae</taxon>
        <taxon>Hymenobacter</taxon>
    </lineage>
</organism>
<dbReference type="Proteomes" id="UP000183947">
    <property type="component" value="Unassembled WGS sequence"/>
</dbReference>
<gene>
    <name evidence="8" type="ORF">SAMN02746009_01815</name>
</gene>
<comment type="subcellular location">
    <subcellularLocation>
        <location evidence="1">Cell membrane</location>
        <topology evidence="1">Multi-pass membrane protein</topology>
    </subcellularLocation>
</comment>
<keyword evidence="2" id="KW-1003">Cell membrane</keyword>
<name>A0A1M6WJV1_9BACT</name>
<feature type="transmembrane region" description="Helical" evidence="6">
    <location>
        <begin position="34"/>
        <end position="59"/>
    </location>
</feature>
<dbReference type="RefSeq" id="WP_073283486.1">
    <property type="nucleotide sequence ID" value="NZ_FRAS01000008.1"/>
</dbReference>
<dbReference type="Pfam" id="PF06271">
    <property type="entry name" value="RDD"/>
    <property type="match status" value="1"/>
</dbReference>
<dbReference type="STRING" id="1121959.SAMN02746009_01815"/>
<evidence type="ECO:0000256" key="1">
    <source>
        <dbReference type="ARBA" id="ARBA00004651"/>
    </source>
</evidence>
<sequence>MEQDYPQPSSVFTELLHSPLALVSASRGQRFINYLVDLATFYAGMFAIGIGLGIVAVAIDNQAILQVFDGPMGSLVAIFIMLCYYFILESTTGRTMGKLVTRTRVVMADGSKLTTSAVLKRTLCRIIPFEAFSFFNDAASGLHDSISKTRVVKMD</sequence>
<protein>
    <submittedName>
        <fullName evidence="8">Uncharacterized membrane protein YckC, RDD family</fullName>
    </submittedName>
</protein>
<evidence type="ECO:0000256" key="6">
    <source>
        <dbReference type="SAM" id="Phobius"/>
    </source>
</evidence>
<keyword evidence="5 6" id="KW-0472">Membrane</keyword>
<dbReference type="GO" id="GO:0005886">
    <property type="term" value="C:plasma membrane"/>
    <property type="evidence" value="ECO:0007669"/>
    <property type="project" value="UniProtKB-SubCell"/>
</dbReference>
<evidence type="ECO:0000313" key="8">
    <source>
        <dbReference type="EMBL" id="SHK93884.1"/>
    </source>
</evidence>
<evidence type="ECO:0000256" key="5">
    <source>
        <dbReference type="ARBA" id="ARBA00023136"/>
    </source>
</evidence>
<evidence type="ECO:0000256" key="2">
    <source>
        <dbReference type="ARBA" id="ARBA00022475"/>
    </source>
</evidence>
<feature type="domain" description="RDD" evidence="7">
    <location>
        <begin position="25"/>
        <end position="136"/>
    </location>
</feature>
<reference evidence="9" key="1">
    <citation type="submission" date="2016-11" db="EMBL/GenBank/DDBJ databases">
        <authorList>
            <person name="Varghese N."/>
            <person name="Submissions S."/>
        </authorList>
    </citation>
    <scope>NUCLEOTIDE SEQUENCE [LARGE SCALE GENOMIC DNA]</scope>
    <source>
        <strain evidence="9">DSM 18569</strain>
    </source>
</reference>
<keyword evidence="9" id="KW-1185">Reference proteome</keyword>
<evidence type="ECO:0000256" key="4">
    <source>
        <dbReference type="ARBA" id="ARBA00022989"/>
    </source>
</evidence>
<evidence type="ECO:0000256" key="3">
    <source>
        <dbReference type="ARBA" id="ARBA00022692"/>
    </source>
</evidence>
<keyword evidence="3 6" id="KW-0812">Transmembrane</keyword>
<dbReference type="AlphaFoldDB" id="A0A1M6WJV1"/>
<evidence type="ECO:0000313" key="9">
    <source>
        <dbReference type="Proteomes" id="UP000183947"/>
    </source>
</evidence>
<evidence type="ECO:0000259" key="7">
    <source>
        <dbReference type="Pfam" id="PF06271"/>
    </source>
</evidence>
<dbReference type="OrthoDB" id="762068at2"/>
<keyword evidence="4 6" id="KW-1133">Transmembrane helix</keyword>
<dbReference type="PANTHER" id="PTHR36115">
    <property type="entry name" value="PROLINE-RICH ANTIGEN HOMOLOG-RELATED"/>
    <property type="match status" value="1"/>
</dbReference>
<dbReference type="PANTHER" id="PTHR36115:SF4">
    <property type="entry name" value="MEMBRANE PROTEIN"/>
    <property type="match status" value="1"/>
</dbReference>
<feature type="transmembrane region" description="Helical" evidence="6">
    <location>
        <begin position="71"/>
        <end position="88"/>
    </location>
</feature>
<accession>A0A1M6WJV1</accession>
<dbReference type="EMBL" id="FRAS01000008">
    <property type="protein sequence ID" value="SHK93884.1"/>
    <property type="molecule type" value="Genomic_DNA"/>
</dbReference>
<proteinExistence type="predicted"/>
<dbReference type="InterPro" id="IPR010432">
    <property type="entry name" value="RDD"/>
</dbReference>